<keyword evidence="2" id="KW-1185">Reference proteome</keyword>
<dbReference type="OrthoDB" id="3143319at2759"/>
<feature type="non-terminal residue" evidence="1">
    <location>
        <position position="66"/>
    </location>
</feature>
<name>A0A6A4HHP9_9AGAR</name>
<protein>
    <submittedName>
        <fullName evidence="1">Uncharacterized protein</fullName>
    </submittedName>
</protein>
<reference evidence="1" key="1">
    <citation type="journal article" date="2019" name="Environ. Microbiol.">
        <title>Fungal ecological strategies reflected in gene transcription - a case study of two litter decomposers.</title>
        <authorList>
            <person name="Barbi F."/>
            <person name="Kohler A."/>
            <person name="Barry K."/>
            <person name="Baskaran P."/>
            <person name="Daum C."/>
            <person name="Fauchery L."/>
            <person name="Ihrmark K."/>
            <person name="Kuo A."/>
            <person name="LaButti K."/>
            <person name="Lipzen A."/>
            <person name="Morin E."/>
            <person name="Grigoriev I.V."/>
            <person name="Henrissat B."/>
            <person name="Lindahl B."/>
            <person name="Martin F."/>
        </authorList>
    </citation>
    <scope>NUCLEOTIDE SEQUENCE</scope>
    <source>
        <strain evidence="1">JB14</strain>
    </source>
</reference>
<evidence type="ECO:0000313" key="1">
    <source>
        <dbReference type="EMBL" id="KAE9396644.1"/>
    </source>
</evidence>
<sequence length="66" mass="7350">MVLDPTGSQLLDITATDWKYLIQLKEINTVGPLGLSLPSKTSLLPRRKCPTRDPLQPCLCLFLGLR</sequence>
<accession>A0A6A4HHP9</accession>
<proteinExistence type="predicted"/>
<evidence type="ECO:0000313" key="2">
    <source>
        <dbReference type="Proteomes" id="UP000799118"/>
    </source>
</evidence>
<organism evidence="1 2">
    <name type="scientific">Gymnopus androsaceus JB14</name>
    <dbReference type="NCBI Taxonomy" id="1447944"/>
    <lineage>
        <taxon>Eukaryota</taxon>
        <taxon>Fungi</taxon>
        <taxon>Dikarya</taxon>
        <taxon>Basidiomycota</taxon>
        <taxon>Agaricomycotina</taxon>
        <taxon>Agaricomycetes</taxon>
        <taxon>Agaricomycetidae</taxon>
        <taxon>Agaricales</taxon>
        <taxon>Marasmiineae</taxon>
        <taxon>Omphalotaceae</taxon>
        <taxon>Gymnopus</taxon>
    </lineage>
</organism>
<gene>
    <name evidence="1" type="ORF">BT96DRAFT_922018</name>
</gene>
<dbReference type="EMBL" id="ML769510">
    <property type="protein sequence ID" value="KAE9396644.1"/>
    <property type="molecule type" value="Genomic_DNA"/>
</dbReference>
<dbReference type="AlphaFoldDB" id="A0A6A4HHP9"/>
<dbReference type="Proteomes" id="UP000799118">
    <property type="component" value="Unassembled WGS sequence"/>
</dbReference>